<name>A0A3M2LFM0_9ACTN</name>
<evidence type="ECO:0000313" key="1">
    <source>
        <dbReference type="EMBL" id="RMI36311.1"/>
    </source>
</evidence>
<dbReference type="AlphaFoldDB" id="A0A3M2LFM0"/>
<dbReference type="RefSeq" id="WP_122199488.1">
    <property type="nucleotide sequence ID" value="NZ_JBHSKC010000022.1"/>
</dbReference>
<reference evidence="1 2" key="1">
    <citation type="submission" date="2018-10" db="EMBL/GenBank/DDBJ databases">
        <title>Isolation from soil.</title>
        <authorList>
            <person name="Hu J."/>
        </authorList>
    </citation>
    <scope>NUCLEOTIDE SEQUENCE [LARGE SCALE GENOMIC DNA]</scope>
    <source>
        <strain evidence="1 2">NEAU-Ht49</strain>
    </source>
</reference>
<accession>A0A3M2LFM0</accession>
<organism evidence="1 2">
    <name type="scientific">Actinomadura harenae</name>
    <dbReference type="NCBI Taxonomy" id="2483351"/>
    <lineage>
        <taxon>Bacteria</taxon>
        <taxon>Bacillati</taxon>
        <taxon>Actinomycetota</taxon>
        <taxon>Actinomycetes</taxon>
        <taxon>Streptosporangiales</taxon>
        <taxon>Thermomonosporaceae</taxon>
        <taxon>Actinomadura</taxon>
    </lineage>
</organism>
<dbReference type="EMBL" id="RFFG01000141">
    <property type="protein sequence ID" value="RMI36311.1"/>
    <property type="molecule type" value="Genomic_DNA"/>
</dbReference>
<keyword evidence="2" id="KW-1185">Reference proteome</keyword>
<proteinExistence type="predicted"/>
<evidence type="ECO:0000313" key="2">
    <source>
        <dbReference type="Proteomes" id="UP000282674"/>
    </source>
</evidence>
<protein>
    <submittedName>
        <fullName evidence="1">Uncharacterized protein</fullName>
    </submittedName>
</protein>
<sequence length="121" mass="13104">MGFVDEDEVDAELFEGDSIVAFGVRELFVAGPEPQHLPGQRRPVVQVVGVGRVLEPLDQVEHELGLGLRTILGLGLRSVPPEEMQLRVTMVTGVFARGLLRDRAGGAEPADAVELVRLPEL</sequence>
<dbReference type="Proteomes" id="UP000282674">
    <property type="component" value="Unassembled WGS sequence"/>
</dbReference>
<comment type="caution">
    <text evidence="1">The sequence shown here is derived from an EMBL/GenBank/DDBJ whole genome shotgun (WGS) entry which is preliminary data.</text>
</comment>
<gene>
    <name evidence="1" type="ORF">EBO15_38965</name>
</gene>